<accession>A0A699HHN2</accession>
<reference evidence="1" key="1">
    <citation type="journal article" date="2019" name="Sci. Rep.">
        <title>Draft genome of Tanacetum cinerariifolium, the natural source of mosquito coil.</title>
        <authorList>
            <person name="Yamashiro T."/>
            <person name="Shiraishi A."/>
            <person name="Satake H."/>
            <person name="Nakayama K."/>
        </authorList>
    </citation>
    <scope>NUCLEOTIDE SEQUENCE</scope>
</reference>
<comment type="caution">
    <text evidence="1">The sequence shown here is derived from an EMBL/GenBank/DDBJ whole genome shotgun (WGS) entry which is preliminary data.</text>
</comment>
<name>A0A699HHN2_TANCI</name>
<sequence>RSRDAIVICEKFKEGVDVASYMRCSMEESMCRDAIVVNDMFNRGVEILLLYIRSSTEESMCRDAIGVHEMFKRGVKMISLHMRSSTEELMWTFNESKLFSRTFNDSKLFSKTFNDFKLFSRTFNTSKLFFGFLKKCRVCKLQALDWKAKAMKKETMSWLRRCAEFKEAAQSDDWVEMLVLYCWRSVDEDFRVAREINKLCDETSEFLKETQAKDDESLRQLEALARETEAMARKKCIFIEKLKRNWPF</sequence>
<evidence type="ECO:0000313" key="1">
    <source>
        <dbReference type="EMBL" id="GEY28395.1"/>
    </source>
</evidence>
<gene>
    <name evidence="1" type="ORF">Tci_400369</name>
</gene>
<protein>
    <submittedName>
        <fullName evidence="1">Uncharacterized protein</fullName>
    </submittedName>
</protein>
<dbReference type="EMBL" id="BKCJ010165918">
    <property type="protein sequence ID" value="GEY28395.1"/>
    <property type="molecule type" value="Genomic_DNA"/>
</dbReference>
<feature type="non-terminal residue" evidence="1">
    <location>
        <position position="1"/>
    </location>
</feature>
<organism evidence="1">
    <name type="scientific">Tanacetum cinerariifolium</name>
    <name type="common">Dalmatian daisy</name>
    <name type="synonym">Chrysanthemum cinerariifolium</name>
    <dbReference type="NCBI Taxonomy" id="118510"/>
    <lineage>
        <taxon>Eukaryota</taxon>
        <taxon>Viridiplantae</taxon>
        <taxon>Streptophyta</taxon>
        <taxon>Embryophyta</taxon>
        <taxon>Tracheophyta</taxon>
        <taxon>Spermatophyta</taxon>
        <taxon>Magnoliopsida</taxon>
        <taxon>eudicotyledons</taxon>
        <taxon>Gunneridae</taxon>
        <taxon>Pentapetalae</taxon>
        <taxon>asterids</taxon>
        <taxon>campanulids</taxon>
        <taxon>Asterales</taxon>
        <taxon>Asteraceae</taxon>
        <taxon>Asteroideae</taxon>
        <taxon>Anthemideae</taxon>
        <taxon>Anthemidinae</taxon>
        <taxon>Tanacetum</taxon>
    </lineage>
</organism>
<proteinExistence type="predicted"/>
<dbReference type="AlphaFoldDB" id="A0A699HHN2"/>